<sequence>MKKKRSPDLNDLMFTLLNVKCGQREVGSLVQLVLSNWSGGLKRTVLKSFKKVLDKQNPMLHNLVSLLLTQQRSQVSLV</sequence>
<gene>
    <name evidence="1" type="ORF">JHL22_13755</name>
</gene>
<organism evidence="1 2">
    <name type="scientific">Advenella mandrilli</name>
    <dbReference type="NCBI Taxonomy" id="2800330"/>
    <lineage>
        <taxon>Bacteria</taxon>
        <taxon>Pseudomonadati</taxon>
        <taxon>Pseudomonadota</taxon>
        <taxon>Betaproteobacteria</taxon>
        <taxon>Burkholderiales</taxon>
        <taxon>Alcaligenaceae</taxon>
    </lineage>
</organism>
<evidence type="ECO:0000313" key="1">
    <source>
        <dbReference type="EMBL" id="MBK1782278.1"/>
    </source>
</evidence>
<evidence type="ECO:0000313" key="2">
    <source>
        <dbReference type="Proteomes" id="UP000635316"/>
    </source>
</evidence>
<accession>A0ABS1EGY5</accession>
<reference evidence="1 2" key="1">
    <citation type="submission" date="2020-12" db="EMBL/GenBank/DDBJ databases">
        <authorList>
            <person name="Lu T."/>
            <person name="Wang Q."/>
            <person name="Han X."/>
        </authorList>
    </citation>
    <scope>NUCLEOTIDE SEQUENCE [LARGE SCALE GENOMIC DNA]</scope>
    <source>
        <strain evidence="1 2">WQ 585</strain>
    </source>
</reference>
<dbReference type="EMBL" id="JAENGP010000017">
    <property type="protein sequence ID" value="MBK1782278.1"/>
    <property type="molecule type" value="Genomic_DNA"/>
</dbReference>
<dbReference type="RefSeq" id="WP_200238659.1">
    <property type="nucleotide sequence ID" value="NZ_JAENGP010000017.1"/>
</dbReference>
<comment type="caution">
    <text evidence="1">The sequence shown here is derived from an EMBL/GenBank/DDBJ whole genome shotgun (WGS) entry which is preliminary data.</text>
</comment>
<dbReference type="Proteomes" id="UP000635316">
    <property type="component" value="Unassembled WGS sequence"/>
</dbReference>
<proteinExistence type="predicted"/>
<protein>
    <submittedName>
        <fullName evidence="1">Uncharacterized protein</fullName>
    </submittedName>
</protein>
<keyword evidence="2" id="KW-1185">Reference proteome</keyword>
<name>A0ABS1EGY5_9BURK</name>